<dbReference type="EMBL" id="SRMA01014945">
    <property type="protein sequence ID" value="TRZ03169.1"/>
    <property type="molecule type" value="Genomic_DNA"/>
</dbReference>
<keyword evidence="2" id="KW-1185">Reference proteome</keyword>
<proteinExistence type="predicted"/>
<dbReference type="AlphaFoldDB" id="A0A553RLV8"/>
<organism evidence="1 2">
    <name type="scientific">Danionella cerebrum</name>
    <dbReference type="NCBI Taxonomy" id="2873325"/>
    <lineage>
        <taxon>Eukaryota</taxon>
        <taxon>Metazoa</taxon>
        <taxon>Chordata</taxon>
        <taxon>Craniata</taxon>
        <taxon>Vertebrata</taxon>
        <taxon>Euteleostomi</taxon>
        <taxon>Actinopterygii</taxon>
        <taxon>Neopterygii</taxon>
        <taxon>Teleostei</taxon>
        <taxon>Ostariophysi</taxon>
        <taxon>Cypriniformes</taxon>
        <taxon>Danionidae</taxon>
        <taxon>Danioninae</taxon>
        <taxon>Danionella</taxon>
    </lineage>
</organism>
<gene>
    <name evidence="1" type="ORF">DNTS_026107</name>
</gene>
<sequence length="432" mass="48643">MDTVIGAGLGTSGSGLDVDDGSAAAKLLGSSVRGIVDISTGQIQNVIHLGNMSFCLSARKNCGFCFVHEGFHLLFCFKFFFFHEIIKAMRRWIDLQDADLRENPHGENHHPRGRPPLCPAEIGHSFLILLVALIMLLLLGNNNFQVLVQLVLPFHVIAPVHHLLRPLLENNNHKNKQICRLKQYDPKCTCDSTSRISSPADGRSFQPMICTGIVGPASFRDWLFSSNMKRTFAQVVPATSMQPFFRVPRWMMAVVTGLRKQSPAHTLYPRRGRRSLPAGAIILHCLLHHTIISCYHQDDDICDQSSSCSHCSECCMTRLMDMVSTPKRSDVLCDAASLLCHNLTLPQTVQKCGLSMVNMTHNGHHWSPGYLEDFLDPLHLHHRVRLQFLQYFQIQSSYQQHLIDGSDGVNLPLLSLQLKRYLVRLKLRPLVV</sequence>
<protein>
    <submittedName>
        <fullName evidence="1">Uncharacterized protein</fullName>
    </submittedName>
</protein>
<comment type="caution">
    <text evidence="1">The sequence shown here is derived from an EMBL/GenBank/DDBJ whole genome shotgun (WGS) entry which is preliminary data.</text>
</comment>
<evidence type="ECO:0000313" key="2">
    <source>
        <dbReference type="Proteomes" id="UP000316079"/>
    </source>
</evidence>
<dbReference type="Proteomes" id="UP000316079">
    <property type="component" value="Unassembled WGS sequence"/>
</dbReference>
<accession>A0A553RLV8</accession>
<reference evidence="1 2" key="1">
    <citation type="journal article" date="2019" name="Sci. Data">
        <title>Hybrid genome assembly and annotation of Danionella translucida.</title>
        <authorList>
            <person name="Kadobianskyi M."/>
            <person name="Schulze L."/>
            <person name="Schuelke M."/>
            <person name="Judkewitz B."/>
        </authorList>
    </citation>
    <scope>NUCLEOTIDE SEQUENCE [LARGE SCALE GENOMIC DNA]</scope>
    <source>
        <strain evidence="1 2">Bolton</strain>
    </source>
</reference>
<evidence type="ECO:0000313" key="1">
    <source>
        <dbReference type="EMBL" id="TRZ03169.1"/>
    </source>
</evidence>
<name>A0A553RLV8_9TELE</name>